<feature type="region of interest" description="Disordered" evidence="3">
    <location>
        <begin position="93"/>
        <end position="112"/>
    </location>
</feature>
<dbReference type="InterPro" id="IPR002514">
    <property type="entry name" value="Transposase_8"/>
</dbReference>
<sequence length="112" mass="12834">MVKRQQFTAEFKREAVRQMQVGDKPIAQLSRELGVPRNRLYKWSQAVQTHGEQEAFPGSGRRSLEQAELMRLRRALARAEQELEVLKKAEAYFASAPTRGTPGSRPSKRPIR</sequence>
<dbReference type="Proteomes" id="UP001597033">
    <property type="component" value="Unassembled WGS sequence"/>
</dbReference>
<organism evidence="4 5">
    <name type="scientific">Pseudoxanthomonas kaohsiungensis</name>
    <dbReference type="NCBI Taxonomy" id="283923"/>
    <lineage>
        <taxon>Bacteria</taxon>
        <taxon>Pseudomonadati</taxon>
        <taxon>Pseudomonadota</taxon>
        <taxon>Gammaproteobacteria</taxon>
        <taxon>Lysobacterales</taxon>
        <taxon>Lysobacteraceae</taxon>
        <taxon>Pseudoxanthomonas</taxon>
    </lineage>
</organism>
<comment type="similarity">
    <text evidence="1">Belongs to the transposase 8 family.</text>
</comment>
<gene>
    <name evidence="4" type="ORF">ACFQ2N_15735</name>
</gene>
<dbReference type="Gene3D" id="1.10.10.60">
    <property type="entry name" value="Homeodomain-like"/>
    <property type="match status" value="1"/>
</dbReference>
<feature type="coiled-coil region" evidence="2">
    <location>
        <begin position="62"/>
        <end position="89"/>
    </location>
</feature>
<evidence type="ECO:0000313" key="5">
    <source>
        <dbReference type="Proteomes" id="UP001597033"/>
    </source>
</evidence>
<evidence type="ECO:0000313" key="4">
    <source>
        <dbReference type="EMBL" id="MFD1043802.1"/>
    </source>
</evidence>
<protein>
    <submittedName>
        <fullName evidence="4">Transposase</fullName>
    </submittedName>
</protein>
<dbReference type="EMBL" id="JBHTKN010000015">
    <property type="protein sequence ID" value="MFD1043802.1"/>
    <property type="molecule type" value="Genomic_DNA"/>
</dbReference>
<evidence type="ECO:0000256" key="1">
    <source>
        <dbReference type="ARBA" id="ARBA00009964"/>
    </source>
</evidence>
<accession>A0ABW3LZP6</accession>
<evidence type="ECO:0000256" key="3">
    <source>
        <dbReference type="SAM" id="MobiDB-lite"/>
    </source>
</evidence>
<comment type="caution">
    <text evidence="4">The sequence shown here is derived from an EMBL/GenBank/DDBJ whole genome shotgun (WGS) entry which is preliminary data.</text>
</comment>
<keyword evidence="2" id="KW-0175">Coiled coil</keyword>
<reference evidence="5" key="1">
    <citation type="journal article" date="2019" name="Int. J. Syst. Evol. Microbiol.">
        <title>The Global Catalogue of Microorganisms (GCM) 10K type strain sequencing project: providing services to taxonomists for standard genome sequencing and annotation.</title>
        <authorList>
            <consortium name="The Broad Institute Genomics Platform"/>
            <consortium name="The Broad Institute Genome Sequencing Center for Infectious Disease"/>
            <person name="Wu L."/>
            <person name="Ma J."/>
        </authorList>
    </citation>
    <scope>NUCLEOTIDE SEQUENCE [LARGE SCALE GENOMIC DNA]</scope>
    <source>
        <strain evidence="5">CCUG 55854</strain>
    </source>
</reference>
<dbReference type="RefSeq" id="WP_162378216.1">
    <property type="nucleotide sequence ID" value="NZ_JBHTKN010000015.1"/>
</dbReference>
<keyword evidence="5" id="KW-1185">Reference proteome</keyword>
<proteinExistence type="inferred from homology"/>
<dbReference type="SUPFAM" id="SSF46689">
    <property type="entry name" value="Homeodomain-like"/>
    <property type="match status" value="1"/>
</dbReference>
<dbReference type="InterPro" id="IPR009057">
    <property type="entry name" value="Homeodomain-like_sf"/>
</dbReference>
<evidence type="ECO:0000256" key="2">
    <source>
        <dbReference type="SAM" id="Coils"/>
    </source>
</evidence>
<name>A0ABW3LZP6_9GAMM</name>
<dbReference type="Pfam" id="PF01527">
    <property type="entry name" value="HTH_Tnp_1"/>
    <property type="match status" value="1"/>
</dbReference>